<evidence type="ECO:0000256" key="1">
    <source>
        <dbReference type="ARBA" id="ARBA00022679"/>
    </source>
</evidence>
<evidence type="ECO:0000313" key="4">
    <source>
        <dbReference type="Proteomes" id="UP000614996"/>
    </source>
</evidence>
<dbReference type="GO" id="GO:0004315">
    <property type="term" value="F:3-oxoacyl-[acyl-carrier-protein] synthase activity"/>
    <property type="evidence" value="ECO:0007669"/>
    <property type="project" value="TreeGrafter"/>
</dbReference>
<dbReference type="RefSeq" id="WP_207129435.1">
    <property type="nucleotide sequence ID" value="NZ_BOPO01000150.1"/>
</dbReference>
<organism evidence="3 4">
    <name type="scientific">Actinocatenispora comari</name>
    <dbReference type="NCBI Taxonomy" id="2807577"/>
    <lineage>
        <taxon>Bacteria</taxon>
        <taxon>Bacillati</taxon>
        <taxon>Actinomycetota</taxon>
        <taxon>Actinomycetes</taxon>
        <taxon>Micromonosporales</taxon>
        <taxon>Micromonosporaceae</taxon>
        <taxon>Actinocatenispora</taxon>
    </lineage>
</organism>
<accession>A0A8J4EPP5</accession>
<dbReference type="PANTHER" id="PTHR11712">
    <property type="entry name" value="POLYKETIDE SYNTHASE-RELATED"/>
    <property type="match status" value="1"/>
</dbReference>
<proteinExistence type="predicted"/>
<gene>
    <name evidence="3" type="ORF">NUM_71500</name>
</gene>
<feature type="domain" description="Beta-ketoacyl synthase-like N-terminal" evidence="2">
    <location>
        <begin position="39"/>
        <end position="178"/>
    </location>
</feature>
<keyword evidence="1" id="KW-0808">Transferase</keyword>
<dbReference type="AlphaFoldDB" id="A0A8J4EPP5"/>
<dbReference type="InterPro" id="IPR016039">
    <property type="entry name" value="Thiolase-like"/>
</dbReference>
<dbReference type="GO" id="GO:0006633">
    <property type="term" value="P:fatty acid biosynthetic process"/>
    <property type="evidence" value="ECO:0007669"/>
    <property type="project" value="TreeGrafter"/>
</dbReference>
<comment type="caution">
    <text evidence="3">The sequence shown here is derived from an EMBL/GenBank/DDBJ whole genome shotgun (WGS) entry which is preliminary data.</text>
</comment>
<dbReference type="InterPro" id="IPR014030">
    <property type="entry name" value="Ketoacyl_synth_N"/>
</dbReference>
<dbReference type="EMBL" id="BOPO01000150">
    <property type="protein sequence ID" value="GIL31896.1"/>
    <property type="molecule type" value="Genomic_DNA"/>
</dbReference>
<dbReference type="Proteomes" id="UP000614996">
    <property type="component" value="Unassembled WGS sequence"/>
</dbReference>
<protein>
    <recommendedName>
        <fullName evidence="2">Beta-ketoacyl synthase-like N-terminal domain-containing protein</fullName>
    </recommendedName>
</protein>
<reference evidence="4" key="1">
    <citation type="journal article" date="2021" name="Int. J. Syst. Evol. Microbiol.">
        <title>Actinocatenispora comari sp. nov., an endophytic actinomycete isolated from aerial parts of Comarum salesowianum.</title>
        <authorList>
            <person name="Oyunbileg N."/>
            <person name="Iizaka Y."/>
            <person name="Hamada M."/>
            <person name="Davaapurev B.O."/>
            <person name="Fukumoto A."/>
            <person name="Tsetseg B."/>
            <person name="Kato F."/>
            <person name="Tamura T."/>
            <person name="Batkhuu J."/>
            <person name="Anzai Y."/>
        </authorList>
    </citation>
    <scope>NUCLEOTIDE SEQUENCE [LARGE SCALE GENOMIC DNA]</scope>
    <source>
        <strain evidence="4">NUM-2625</strain>
    </source>
</reference>
<dbReference type="InterPro" id="IPR000794">
    <property type="entry name" value="Beta-ketoacyl_synthase"/>
</dbReference>
<dbReference type="Gene3D" id="3.40.47.10">
    <property type="match status" value="1"/>
</dbReference>
<dbReference type="GO" id="GO:0005829">
    <property type="term" value="C:cytosol"/>
    <property type="evidence" value="ECO:0007669"/>
    <property type="project" value="TreeGrafter"/>
</dbReference>
<sequence>MDPLRDNDLVVSGIGAVLPPAEAADESWFDHRVELGRRSYKYLPRSGQYVLAAAKRALADAGTTMATVPEERRAVAIGCNNATARIQDEFDRTVLEHGADLLSPASAAYFSVNLVAGRVAMEHAARGFSLALHSPTVAGLEAMQCGLRAVARGRADVLLAGATEEPLPPAEPAARRSADGSVALYFERAGAVADRGGRWYGRCTVRGCYLSPELTGGTARAGRIIAASIPGPAEPLPVRLVAEASPVADAVADCLAALGYDPVLRLPTRAGCLDAVRAVADALRTGTGPCLVVGCAAEGNVTLTRIDAGGAERGRAVPVSAEAAS</sequence>
<name>A0A8J4EPP5_9ACTN</name>
<dbReference type="PANTHER" id="PTHR11712:SF336">
    <property type="entry name" value="3-OXOACYL-[ACYL-CARRIER-PROTEIN] SYNTHASE, MITOCHONDRIAL"/>
    <property type="match status" value="1"/>
</dbReference>
<keyword evidence="4" id="KW-1185">Reference proteome</keyword>
<dbReference type="Pfam" id="PF00109">
    <property type="entry name" value="ketoacyl-synt"/>
    <property type="match status" value="1"/>
</dbReference>
<evidence type="ECO:0000313" key="3">
    <source>
        <dbReference type="EMBL" id="GIL31896.1"/>
    </source>
</evidence>
<evidence type="ECO:0000259" key="2">
    <source>
        <dbReference type="Pfam" id="PF00109"/>
    </source>
</evidence>
<dbReference type="SUPFAM" id="SSF53901">
    <property type="entry name" value="Thiolase-like"/>
    <property type="match status" value="1"/>
</dbReference>